<dbReference type="EMBL" id="CP018180">
    <property type="protein sequence ID" value="AUJ32487.1"/>
    <property type="molecule type" value="Genomic_DNA"/>
</dbReference>
<dbReference type="Proteomes" id="UP000324497">
    <property type="component" value="Chromosome"/>
</dbReference>
<dbReference type="Gene3D" id="2.170.120.40">
    <property type="entry name" value="YbbR-like domain"/>
    <property type="match status" value="2"/>
</dbReference>
<feature type="compositionally biased region" description="Polar residues" evidence="1">
    <location>
        <begin position="300"/>
        <end position="325"/>
    </location>
</feature>
<keyword evidence="3" id="KW-1185">Reference proteome</keyword>
<dbReference type="InterPro" id="IPR012505">
    <property type="entry name" value="YbbR"/>
</dbReference>
<name>A0A3S6R1N1_9LACO</name>
<evidence type="ECO:0000256" key="1">
    <source>
        <dbReference type="SAM" id="MobiDB-lite"/>
    </source>
</evidence>
<dbReference type="KEGG" id="lng:BSQ50_07850"/>
<evidence type="ECO:0000313" key="2">
    <source>
        <dbReference type="EMBL" id="AUJ32487.1"/>
    </source>
</evidence>
<dbReference type="InterPro" id="IPR053154">
    <property type="entry name" value="c-di-AMP_regulator"/>
</dbReference>
<reference evidence="2 3" key="1">
    <citation type="submission" date="2016-11" db="EMBL/GenBank/DDBJ databases">
        <title>Interaction between Lactobacillus species and yeast in water kefir.</title>
        <authorList>
            <person name="Behr J."/>
            <person name="Xu D."/>
            <person name="Vogel R.F."/>
        </authorList>
    </citation>
    <scope>NUCLEOTIDE SEQUENCE [LARGE SCALE GENOMIC DNA]</scope>
    <source>
        <strain evidence="2 3">TMW 1.1827</strain>
    </source>
</reference>
<dbReference type="AlphaFoldDB" id="A0A3S6R1N1"/>
<protein>
    <recommendedName>
        <fullName evidence="4">Cell surface protein</fullName>
    </recommendedName>
</protein>
<organism evidence="2 3">
    <name type="scientific">Liquorilactobacillus nagelii</name>
    <dbReference type="NCBI Taxonomy" id="82688"/>
    <lineage>
        <taxon>Bacteria</taxon>
        <taxon>Bacillati</taxon>
        <taxon>Bacillota</taxon>
        <taxon>Bacilli</taxon>
        <taxon>Lactobacillales</taxon>
        <taxon>Lactobacillaceae</taxon>
        <taxon>Liquorilactobacillus</taxon>
    </lineage>
</organism>
<evidence type="ECO:0008006" key="4">
    <source>
        <dbReference type="Google" id="ProtNLM"/>
    </source>
</evidence>
<dbReference type="GeneID" id="78521030"/>
<gene>
    <name evidence="2" type="ORF">BSQ50_07850</name>
</gene>
<dbReference type="PANTHER" id="PTHR37804:SF1">
    <property type="entry name" value="CDAA REGULATORY PROTEIN CDAR"/>
    <property type="match status" value="1"/>
</dbReference>
<accession>A0A3S6R1N1</accession>
<dbReference type="PANTHER" id="PTHR37804">
    <property type="entry name" value="CDAA REGULATORY PROTEIN CDAR"/>
    <property type="match status" value="1"/>
</dbReference>
<dbReference type="RefSeq" id="WP_057886779.1">
    <property type="nucleotide sequence ID" value="NZ_CP018180.1"/>
</dbReference>
<feature type="compositionally biased region" description="Low complexity" evidence="1">
    <location>
        <begin position="326"/>
        <end position="379"/>
    </location>
</feature>
<feature type="region of interest" description="Disordered" evidence="1">
    <location>
        <begin position="300"/>
        <end position="379"/>
    </location>
</feature>
<dbReference type="Pfam" id="PF07949">
    <property type="entry name" value="YbbR"/>
    <property type="match status" value="3"/>
</dbReference>
<proteinExistence type="predicted"/>
<sequence>MKLNHFFDNKWFYRLLSLVFAVLLFSYVNSLGLNSSSSNNNSDSMLSERSTTLKMPLSLNINSDKYFVTGYPEKVNIKISGASSMVTATTNTRNFSVYADLSKLKPGTHRVKLQEAGLSRNLSYKISPATVKVKISLRKTASFPVQVVYNTNQLANGYQVGDSSTSPQIVSVTGAKSDINKIDRVEASLAIPQGTDETLVRQVMLQAVDNSGKILNVVISPETVRVRLPIYSSTSTKKVPLNFVASGGSSEQNYNFSSKTKEVTLEGTKKALDKLSQLTVSVPVTGISSETTKTIKVTAPTNGVSSVNPNQVTVTITPSSVSNGKATSNADSSSSTETQSDSATAGSDTSSSLTTSTSTSNSNSSSDRSVTSETSSKED</sequence>
<evidence type="ECO:0000313" key="3">
    <source>
        <dbReference type="Proteomes" id="UP000324497"/>
    </source>
</evidence>
<dbReference type="Gene3D" id="2.170.120.30">
    <property type="match status" value="1"/>
</dbReference>